<accession>A0A2V1DV31</accession>
<evidence type="ECO:0000313" key="2">
    <source>
        <dbReference type="Proteomes" id="UP000244855"/>
    </source>
</evidence>
<sequence length="164" mass="18772">MLTLIRMRARKKNRSAFRRTASMLILSLKKKRWFGPCSEKKRDWRGGKRILQRGIRSFTEDEVCLIWGAVLGGATWRTGCGLAESIGCRFAWPLCFLVQDVREWVKVEVVSLSRITRRARDMTTVGFTNVWNHVAHATGLTHGIKPGHIVAKKCRHLRGNLLES</sequence>
<protein>
    <submittedName>
        <fullName evidence="1">Uncharacterized protein</fullName>
    </submittedName>
</protein>
<proteinExistence type="predicted"/>
<dbReference type="Proteomes" id="UP000244855">
    <property type="component" value="Unassembled WGS sequence"/>
</dbReference>
<dbReference type="AlphaFoldDB" id="A0A2V1DV31"/>
<gene>
    <name evidence="1" type="ORF">DM02DRAFT_365473</name>
</gene>
<dbReference type="EMBL" id="KZ805362">
    <property type="protein sequence ID" value="PVI01134.1"/>
    <property type="molecule type" value="Genomic_DNA"/>
</dbReference>
<reference evidence="1 2" key="1">
    <citation type="journal article" date="2018" name="Sci. Rep.">
        <title>Comparative genomics provides insights into the lifestyle and reveals functional heterogeneity of dark septate endophytic fungi.</title>
        <authorList>
            <person name="Knapp D.G."/>
            <person name="Nemeth J.B."/>
            <person name="Barry K."/>
            <person name="Hainaut M."/>
            <person name="Henrissat B."/>
            <person name="Johnson J."/>
            <person name="Kuo A."/>
            <person name="Lim J.H.P."/>
            <person name="Lipzen A."/>
            <person name="Nolan M."/>
            <person name="Ohm R.A."/>
            <person name="Tamas L."/>
            <person name="Grigoriev I.V."/>
            <person name="Spatafora J.W."/>
            <person name="Nagy L.G."/>
            <person name="Kovacs G.M."/>
        </authorList>
    </citation>
    <scope>NUCLEOTIDE SEQUENCE [LARGE SCALE GENOMIC DNA]</scope>
    <source>
        <strain evidence="1 2">DSE2036</strain>
    </source>
</reference>
<evidence type="ECO:0000313" key="1">
    <source>
        <dbReference type="EMBL" id="PVI01134.1"/>
    </source>
</evidence>
<organism evidence="1 2">
    <name type="scientific">Periconia macrospinosa</name>
    <dbReference type="NCBI Taxonomy" id="97972"/>
    <lineage>
        <taxon>Eukaryota</taxon>
        <taxon>Fungi</taxon>
        <taxon>Dikarya</taxon>
        <taxon>Ascomycota</taxon>
        <taxon>Pezizomycotina</taxon>
        <taxon>Dothideomycetes</taxon>
        <taxon>Pleosporomycetidae</taxon>
        <taxon>Pleosporales</taxon>
        <taxon>Massarineae</taxon>
        <taxon>Periconiaceae</taxon>
        <taxon>Periconia</taxon>
    </lineage>
</organism>
<name>A0A2V1DV31_9PLEO</name>
<keyword evidence="2" id="KW-1185">Reference proteome</keyword>